<gene>
    <name evidence="1" type="ORF">MNBD_GAMMA19-2360</name>
</gene>
<feature type="non-terminal residue" evidence="1">
    <location>
        <position position="26"/>
    </location>
</feature>
<sequence length="26" mass="2944">MKAAELFVRCLENEGVEYIFGIPGEE</sequence>
<protein>
    <recommendedName>
        <fullName evidence="2">Thiamine pyrophosphate enzyme N-terminal TPP-binding domain-containing protein</fullName>
    </recommendedName>
</protein>
<dbReference type="AlphaFoldDB" id="A0A3B1AC51"/>
<dbReference type="InterPro" id="IPR029061">
    <property type="entry name" value="THDP-binding"/>
</dbReference>
<dbReference type="SUPFAM" id="SSF52518">
    <property type="entry name" value="Thiamin diphosphate-binding fold (THDP-binding)"/>
    <property type="match status" value="1"/>
</dbReference>
<organism evidence="1">
    <name type="scientific">hydrothermal vent metagenome</name>
    <dbReference type="NCBI Taxonomy" id="652676"/>
    <lineage>
        <taxon>unclassified sequences</taxon>
        <taxon>metagenomes</taxon>
        <taxon>ecological metagenomes</taxon>
    </lineage>
</organism>
<reference evidence="1" key="1">
    <citation type="submission" date="2018-06" db="EMBL/GenBank/DDBJ databases">
        <authorList>
            <person name="Zhirakovskaya E."/>
        </authorList>
    </citation>
    <scope>NUCLEOTIDE SEQUENCE</scope>
</reference>
<evidence type="ECO:0008006" key="2">
    <source>
        <dbReference type="Google" id="ProtNLM"/>
    </source>
</evidence>
<name>A0A3B1AC51_9ZZZZ</name>
<accession>A0A3B1AC51</accession>
<proteinExistence type="predicted"/>
<evidence type="ECO:0000313" key="1">
    <source>
        <dbReference type="EMBL" id="VAW99140.1"/>
    </source>
</evidence>
<dbReference type="EMBL" id="UOFV01000165">
    <property type="protein sequence ID" value="VAW99140.1"/>
    <property type="molecule type" value="Genomic_DNA"/>
</dbReference>